<protein>
    <submittedName>
        <fullName evidence="1">Uncharacterized protein</fullName>
    </submittedName>
</protein>
<name>A0AA36DV58_CYLNA</name>
<organism evidence="1 2">
    <name type="scientific">Cylicocyclus nassatus</name>
    <name type="common">Nematode worm</name>
    <dbReference type="NCBI Taxonomy" id="53992"/>
    <lineage>
        <taxon>Eukaryota</taxon>
        <taxon>Metazoa</taxon>
        <taxon>Ecdysozoa</taxon>
        <taxon>Nematoda</taxon>
        <taxon>Chromadorea</taxon>
        <taxon>Rhabditida</taxon>
        <taxon>Rhabditina</taxon>
        <taxon>Rhabditomorpha</taxon>
        <taxon>Strongyloidea</taxon>
        <taxon>Strongylidae</taxon>
        <taxon>Cylicocyclus</taxon>
    </lineage>
</organism>
<dbReference type="Gene3D" id="3.30.900.10">
    <property type="entry name" value="HORMA domain"/>
    <property type="match status" value="1"/>
</dbReference>
<proteinExistence type="predicted"/>
<comment type="caution">
    <text evidence="1">The sequence shown here is derived from an EMBL/GenBank/DDBJ whole genome shotgun (WGS) entry which is preliminary data.</text>
</comment>
<keyword evidence="2" id="KW-1185">Reference proteome</keyword>
<accession>A0AA36DV58</accession>
<dbReference type="EMBL" id="CATQJL010000112">
    <property type="protein sequence ID" value="CAJ0593346.1"/>
    <property type="molecule type" value="Genomic_DNA"/>
</dbReference>
<dbReference type="Proteomes" id="UP001176961">
    <property type="component" value="Unassembled WGS sequence"/>
</dbReference>
<reference evidence="1" key="1">
    <citation type="submission" date="2023-07" db="EMBL/GenBank/DDBJ databases">
        <authorList>
            <consortium name="CYATHOMIX"/>
        </authorList>
    </citation>
    <scope>NUCLEOTIDE SEQUENCE</scope>
    <source>
        <strain evidence="1">N/A</strain>
    </source>
</reference>
<gene>
    <name evidence="1" type="ORF">CYNAS_LOCUS5329</name>
</gene>
<dbReference type="InterPro" id="IPR036570">
    <property type="entry name" value="HORMA_dom_sf"/>
</dbReference>
<evidence type="ECO:0000313" key="2">
    <source>
        <dbReference type="Proteomes" id="UP001176961"/>
    </source>
</evidence>
<dbReference type="AlphaFoldDB" id="A0AA36DV58"/>
<sequence length="163" mass="18693">MEVAVQSRTNEKFDLECTLPSSSIDWFNLRIDELGEVSAQVKRRRISSFPPVPKAISIDFMLYTCDGEVLPMKSWKSSVDEGEKLMAWANDIKSQSYLQMSVMLRSAMVAARMTPLHRYYAKKQSRDAFVIFYKLGEGASELDLGSETKRIRPISHICWSFHT</sequence>
<evidence type="ECO:0000313" key="1">
    <source>
        <dbReference type="EMBL" id="CAJ0593346.1"/>
    </source>
</evidence>